<name>A0A502GNC4_9GAMM</name>
<keyword evidence="5" id="KW-1185">Reference proteome</keyword>
<dbReference type="PANTHER" id="PTHR10584:SF166">
    <property type="entry name" value="RIBOKINASE"/>
    <property type="match status" value="1"/>
</dbReference>
<gene>
    <name evidence="4" type="ORF">EAH77_10065</name>
</gene>
<feature type="domain" description="Carbohydrate kinase PfkB" evidence="3">
    <location>
        <begin position="71"/>
        <end position="229"/>
    </location>
</feature>
<comment type="caution">
    <text evidence="4">The sequence shown here is derived from an EMBL/GenBank/DDBJ whole genome shotgun (WGS) entry which is preliminary data.</text>
</comment>
<accession>A0A502GNC4</accession>
<dbReference type="GO" id="GO:0016301">
    <property type="term" value="F:kinase activity"/>
    <property type="evidence" value="ECO:0007669"/>
    <property type="project" value="UniProtKB-KW"/>
</dbReference>
<dbReference type="SUPFAM" id="SSF53613">
    <property type="entry name" value="Ribokinase-like"/>
    <property type="match status" value="1"/>
</dbReference>
<sequence>MGMTAQESKKATFIHHSINAPCITTMTNSPISKGSRECHQARVVAQLGSPQRVSTRLPENDDDLIRCKLLLLQLDSPSDSLCATIESAERCGITVILTPAPSSTTRDAALACRGDFLIANQTELEALTGLPVGSFIQMEEATRCLLQRGLNNVIITLGERGCLWMSHGKTRHVAAYKVQEVDTRGAGDAFIGCFAHYYAKDGDVMNALEHASLYAACSVTHKGIRRSYPSLAEFQAFRP</sequence>
<dbReference type="EMBL" id="RCZD01000004">
    <property type="protein sequence ID" value="TPG62800.1"/>
    <property type="molecule type" value="Genomic_DNA"/>
</dbReference>
<organism evidence="4 5">
    <name type="scientific">Ewingella americana</name>
    <dbReference type="NCBI Taxonomy" id="41202"/>
    <lineage>
        <taxon>Bacteria</taxon>
        <taxon>Pseudomonadati</taxon>
        <taxon>Pseudomonadota</taxon>
        <taxon>Gammaproteobacteria</taxon>
        <taxon>Enterobacterales</taxon>
        <taxon>Yersiniaceae</taxon>
        <taxon>Ewingella</taxon>
    </lineage>
</organism>
<keyword evidence="1" id="KW-0808">Transferase</keyword>
<protein>
    <recommendedName>
        <fullName evidence="3">Carbohydrate kinase PfkB domain-containing protein</fullName>
    </recommendedName>
</protein>
<evidence type="ECO:0000256" key="1">
    <source>
        <dbReference type="ARBA" id="ARBA00022679"/>
    </source>
</evidence>
<dbReference type="RefSeq" id="WP_140472188.1">
    <property type="nucleotide sequence ID" value="NZ_RCZD01000004.1"/>
</dbReference>
<evidence type="ECO:0000313" key="4">
    <source>
        <dbReference type="EMBL" id="TPG62800.1"/>
    </source>
</evidence>
<dbReference type="Pfam" id="PF00294">
    <property type="entry name" value="PfkB"/>
    <property type="match status" value="1"/>
</dbReference>
<dbReference type="Gene3D" id="3.40.1190.20">
    <property type="match status" value="1"/>
</dbReference>
<dbReference type="GO" id="GO:0005829">
    <property type="term" value="C:cytosol"/>
    <property type="evidence" value="ECO:0007669"/>
    <property type="project" value="TreeGrafter"/>
</dbReference>
<evidence type="ECO:0000256" key="2">
    <source>
        <dbReference type="ARBA" id="ARBA00022777"/>
    </source>
</evidence>
<dbReference type="InterPro" id="IPR011611">
    <property type="entry name" value="PfkB_dom"/>
</dbReference>
<evidence type="ECO:0000313" key="5">
    <source>
        <dbReference type="Proteomes" id="UP000317663"/>
    </source>
</evidence>
<dbReference type="PANTHER" id="PTHR10584">
    <property type="entry name" value="SUGAR KINASE"/>
    <property type="match status" value="1"/>
</dbReference>
<evidence type="ECO:0000259" key="3">
    <source>
        <dbReference type="Pfam" id="PF00294"/>
    </source>
</evidence>
<dbReference type="AlphaFoldDB" id="A0A502GNC4"/>
<reference evidence="4 5" key="1">
    <citation type="journal article" date="2019" name="Environ. Microbiol.">
        <title>Species interactions and distinct microbial communities in high Arctic permafrost affected cryosols are associated with the CH4 and CO2 gas fluxes.</title>
        <authorList>
            <person name="Altshuler I."/>
            <person name="Hamel J."/>
            <person name="Turney S."/>
            <person name="Magnuson E."/>
            <person name="Levesque R."/>
            <person name="Greer C."/>
            <person name="Whyte L.G."/>
        </authorList>
    </citation>
    <scope>NUCLEOTIDE SEQUENCE [LARGE SCALE GENOMIC DNA]</scope>
    <source>
        <strain evidence="4 5">E4</strain>
    </source>
</reference>
<dbReference type="Proteomes" id="UP000317663">
    <property type="component" value="Unassembled WGS sequence"/>
</dbReference>
<dbReference type="InterPro" id="IPR029056">
    <property type="entry name" value="Ribokinase-like"/>
</dbReference>
<dbReference type="OrthoDB" id="9813569at2"/>
<proteinExistence type="predicted"/>
<keyword evidence="2" id="KW-0418">Kinase</keyword>